<protein>
    <recommendedName>
        <fullName evidence="3">HNH nuclease domain-containing protein</fullName>
    </recommendedName>
</protein>
<dbReference type="EMBL" id="KN833081">
    <property type="protein sequence ID" value="KIM73451.1"/>
    <property type="molecule type" value="Genomic_DNA"/>
</dbReference>
<evidence type="ECO:0008006" key="3">
    <source>
        <dbReference type="Google" id="ProtNLM"/>
    </source>
</evidence>
<reference evidence="2" key="2">
    <citation type="submission" date="2015-01" db="EMBL/GenBank/DDBJ databases">
        <title>Evolutionary Origins and Diversification of the Mycorrhizal Mutualists.</title>
        <authorList>
            <consortium name="DOE Joint Genome Institute"/>
            <consortium name="Mycorrhizal Genomics Consortium"/>
            <person name="Kohler A."/>
            <person name="Kuo A."/>
            <person name="Nagy L.G."/>
            <person name="Floudas D."/>
            <person name="Copeland A."/>
            <person name="Barry K.W."/>
            <person name="Cichocki N."/>
            <person name="Veneault-Fourrey C."/>
            <person name="LaButti K."/>
            <person name="Lindquist E.A."/>
            <person name="Lipzen A."/>
            <person name="Lundell T."/>
            <person name="Morin E."/>
            <person name="Murat C."/>
            <person name="Riley R."/>
            <person name="Ohm R."/>
            <person name="Sun H."/>
            <person name="Tunlid A."/>
            <person name="Henrissat B."/>
            <person name="Grigoriev I.V."/>
            <person name="Hibbett D.S."/>
            <person name="Martin F."/>
        </authorList>
    </citation>
    <scope>NUCLEOTIDE SEQUENCE [LARGE SCALE GENOMIC DNA]</scope>
    <source>
        <strain evidence="2">F 1598</strain>
    </source>
</reference>
<dbReference type="HOGENOM" id="CLU_1468744_0_0_1"/>
<sequence length="184" mass="21173">MIPNATRGQKLREYEWILGYKATELDIDSHYNITYLMGSMHKAFDDGNWALVSEKSVREQILLALQRAKAKMGAVSGNNSSWPLFDKVYFNSDGMYLYRAVNIKMNCELHVFDEVTKHGKLLDWNEDVPNITIHSHIHPLHVIMNAYPKFKAWHPSPTDALTLDIINDICTIWELLKSVPPTDD</sequence>
<proteinExistence type="predicted"/>
<evidence type="ECO:0000313" key="1">
    <source>
        <dbReference type="EMBL" id="KIM73451.1"/>
    </source>
</evidence>
<dbReference type="InParanoid" id="A0A0C3F0E5"/>
<evidence type="ECO:0000313" key="2">
    <source>
        <dbReference type="Proteomes" id="UP000054166"/>
    </source>
</evidence>
<dbReference type="Proteomes" id="UP000054166">
    <property type="component" value="Unassembled WGS sequence"/>
</dbReference>
<name>A0A0C3F0E5_PILCF</name>
<organism evidence="1 2">
    <name type="scientific">Piloderma croceum (strain F 1598)</name>
    <dbReference type="NCBI Taxonomy" id="765440"/>
    <lineage>
        <taxon>Eukaryota</taxon>
        <taxon>Fungi</taxon>
        <taxon>Dikarya</taxon>
        <taxon>Basidiomycota</taxon>
        <taxon>Agaricomycotina</taxon>
        <taxon>Agaricomycetes</taxon>
        <taxon>Agaricomycetidae</taxon>
        <taxon>Atheliales</taxon>
        <taxon>Atheliaceae</taxon>
        <taxon>Piloderma</taxon>
    </lineage>
</organism>
<gene>
    <name evidence="1" type="ORF">PILCRDRAFT_727084</name>
</gene>
<dbReference type="AlphaFoldDB" id="A0A0C3F0E5"/>
<reference evidence="1 2" key="1">
    <citation type="submission" date="2014-04" db="EMBL/GenBank/DDBJ databases">
        <authorList>
            <consortium name="DOE Joint Genome Institute"/>
            <person name="Kuo A."/>
            <person name="Tarkka M."/>
            <person name="Buscot F."/>
            <person name="Kohler A."/>
            <person name="Nagy L.G."/>
            <person name="Floudas D."/>
            <person name="Copeland A."/>
            <person name="Barry K.W."/>
            <person name="Cichocki N."/>
            <person name="Veneault-Fourrey C."/>
            <person name="LaButti K."/>
            <person name="Lindquist E.A."/>
            <person name="Lipzen A."/>
            <person name="Lundell T."/>
            <person name="Morin E."/>
            <person name="Murat C."/>
            <person name="Sun H."/>
            <person name="Tunlid A."/>
            <person name="Henrissat B."/>
            <person name="Grigoriev I.V."/>
            <person name="Hibbett D.S."/>
            <person name="Martin F."/>
            <person name="Nordberg H.P."/>
            <person name="Cantor M.N."/>
            <person name="Hua S.X."/>
        </authorList>
    </citation>
    <scope>NUCLEOTIDE SEQUENCE [LARGE SCALE GENOMIC DNA]</scope>
    <source>
        <strain evidence="1 2">F 1598</strain>
    </source>
</reference>
<keyword evidence="2" id="KW-1185">Reference proteome</keyword>
<accession>A0A0C3F0E5</accession>